<comment type="subcellular location">
    <subcellularLocation>
        <location evidence="1">Nucleus</location>
    </subcellularLocation>
</comment>
<evidence type="ECO:0000256" key="2">
    <source>
        <dbReference type="SAM" id="MobiDB-lite"/>
    </source>
</evidence>
<organism evidence="4">
    <name type="scientific">Drosophila grimshawi</name>
    <name type="common">Hawaiian fruit fly</name>
    <name type="synonym">Idiomyia grimshawi</name>
    <dbReference type="NCBI Taxonomy" id="7222"/>
    <lineage>
        <taxon>Eukaryota</taxon>
        <taxon>Metazoa</taxon>
        <taxon>Ecdysozoa</taxon>
        <taxon>Arthropoda</taxon>
        <taxon>Hexapoda</taxon>
        <taxon>Insecta</taxon>
        <taxon>Pterygota</taxon>
        <taxon>Neoptera</taxon>
        <taxon>Endopterygota</taxon>
        <taxon>Diptera</taxon>
        <taxon>Brachycera</taxon>
        <taxon>Muscomorpha</taxon>
        <taxon>Ephydroidea</taxon>
        <taxon>Drosophilidae</taxon>
        <taxon>Drosophila</taxon>
        <taxon>Hawaiian Drosophila</taxon>
    </lineage>
</organism>
<evidence type="ECO:0000313" key="4">
    <source>
        <dbReference type="Proteomes" id="UP000001070"/>
    </source>
</evidence>
<keyword evidence="4" id="KW-1185">Reference proteome</keyword>
<accession>B4K092</accession>
<dbReference type="InParanoid" id="B4K092"/>
<dbReference type="EMBL" id="CH916401">
    <property type="protein sequence ID" value="EDV92480.1"/>
    <property type="molecule type" value="Genomic_DNA"/>
</dbReference>
<dbReference type="Proteomes" id="UP000001070">
    <property type="component" value="Unassembled WGS sequence"/>
</dbReference>
<dbReference type="GO" id="GO:0000785">
    <property type="term" value="C:chromatin"/>
    <property type="evidence" value="ECO:0007669"/>
    <property type="project" value="TreeGrafter"/>
</dbReference>
<dbReference type="PANTHER" id="PTHR45915">
    <property type="entry name" value="TRANSCRIPTION INTERMEDIARY FACTOR"/>
    <property type="match status" value="1"/>
</dbReference>
<name>B4K092_DROGR</name>
<reference evidence="3 4" key="1">
    <citation type="journal article" date="2007" name="Nature">
        <title>Evolution of genes and genomes on the Drosophila phylogeny.</title>
        <authorList>
            <consortium name="Drosophila 12 Genomes Consortium"/>
            <person name="Clark A.G."/>
            <person name="Eisen M.B."/>
            <person name="Smith D.R."/>
            <person name="Bergman C.M."/>
            <person name="Oliver B."/>
            <person name="Markow T.A."/>
            <person name="Kaufman T.C."/>
            <person name="Kellis M."/>
            <person name="Gelbart W."/>
            <person name="Iyer V.N."/>
            <person name="Pollard D.A."/>
            <person name="Sackton T.B."/>
            <person name="Larracuente A.M."/>
            <person name="Singh N.D."/>
            <person name="Abad J.P."/>
            <person name="Abt D.N."/>
            <person name="Adryan B."/>
            <person name="Aguade M."/>
            <person name="Akashi H."/>
            <person name="Anderson W.W."/>
            <person name="Aquadro C.F."/>
            <person name="Ardell D.H."/>
            <person name="Arguello R."/>
            <person name="Artieri C.G."/>
            <person name="Barbash D.A."/>
            <person name="Barker D."/>
            <person name="Barsanti P."/>
            <person name="Batterham P."/>
            <person name="Batzoglou S."/>
            <person name="Begun D."/>
            <person name="Bhutkar A."/>
            <person name="Blanco E."/>
            <person name="Bosak S.A."/>
            <person name="Bradley R.K."/>
            <person name="Brand A.D."/>
            <person name="Brent M.R."/>
            <person name="Brooks A.N."/>
            <person name="Brown R.H."/>
            <person name="Butlin R.K."/>
            <person name="Caggese C."/>
            <person name="Calvi B.R."/>
            <person name="Bernardo de Carvalho A."/>
            <person name="Caspi A."/>
            <person name="Castrezana S."/>
            <person name="Celniker S.E."/>
            <person name="Chang J.L."/>
            <person name="Chapple C."/>
            <person name="Chatterji S."/>
            <person name="Chinwalla A."/>
            <person name="Civetta A."/>
            <person name="Clifton S.W."/>
            <person name="Comeron J.M."/>
            <person name="Costello J.C."/>
            <person name="Coyne J.A."/>
            <person name="Daub J."/>
            <person name="David R.G."/>
            <person name="Delcher A.L."/>
            <person name="Delehaunty K."/>
            <person name="Do C.B."/>
            <person name="Ebling H."/>
            <person name="Edwards K."/>
            <person name="Eickbush T."/>
            <person name="Evans J.D."/>
            <person name="Filipski A."/>
            <person name="Findeiss S."/>
            <person name="Freyhult E."/>
            <person name="Fulton L."/>
            <person name="Fulton R."/>
            <person name="Garcia A.C."/>
            <person name="Gardiner A."/>
            <person name="Garfield D.A."/>
            <person name="Garvin B.E."/>
            <person name="Gibson G."/>
            <person name="Gilbert D."/>
            <person name="Gnerre S."/>
            <person name="Godfrey J."/>
            <person name="Good R."/>
            <person name="Gotea V."/>
            <person name="Gravely B."/>
            <person name="Greenberg A.J."/>
            <person name="Griffiths-Jones S."/>
            <person name="Gross S."/>
            <person name="Guigo R."/>
            <person name="Gustafson E.A."/>
            <person name="Haerty W."/>
            <person name="Hahn M.W."/>
            <person name="Halligan D.L."/>
            <person name="Halpern A.L."/>
            <person name="Halter G.M."/>
            <person name="Han M.V."/>
            <person name="Heger A."/>
            <person name="Hillier L."/>
            <person name="Hinrichs A.S."/>
            <person name="Holmes I."/>
            <person name="Hoskins R.A."/>
            <person name="Hubisz M.J."/>
            <person name="Hultmark D."/>
            <person name="Huntley M.A."/>
            <person name="Jaffe D.B."/>
            <person name="Jagadeeshan S."/>
            <person name="Jeck W.R."/>
            <person name="Johnson J."/>
            <person name="Jones C.D."/>
            <person name="Jordan W.C."/>
            <person name="Karpen G.H."/>
            <person name="Kataoka E."/>
            <person name="Keightley P.D."/>
            <person name="Kheradpour P."/>
            <person name="Kirkness E.F."/>
            <person name="Koerich L.B."/>
            <person name="Kristiansen K."/>
            <person name="Kudrna D."/>
            <person name="Kulathinal R.J."/>
            <person name="Kumar S."/>
            <person name="Kwok R."/>
            <person name="Lander E."/>
            <person name="Langley C.H."/>
            <person name="Lapoint R."/>
            <person name="Lazzaro B.P."/>
            <person name="Lee S.J."/>
            <person name="Levesque L."/>
            <person name="Li R."/>
            <person name="Lin C.F."/>
            <person name="Lin M.F."/>
            <person name="Lindblad-Toh K."/>
            <person name="Llopart A."/>
            <person name="Long M."/>
            <person name="Low L."/>
            <person name="Lozovsky E."/>
            <person name="Lu J."/>
            <person name="Luo M."/>
            <person name="Machado C.A."/>
            <person name="Makalowski W."/>
            <person name="Marzo M."/>
            <person name="Matsuda M."/>
            <person name="Matzkin L."/>
            <person name="McAllister B."/>
            <person name="McBride C.S."/>
            <person name="McKernan B."/>
            <person name="McKernan K."/>
            <person name="Mendez-Lago M."/>
            <person name="Minx P."/>
            <person name="Mollenhauer M.U."/>
            <person name="Montooth K."/>
            <person name="Mount S.M."/>
            <person name="Mu X."/>
            <person name="Myers E."/>
            <person name="Negre B."/>
            <person name="Newfeld S."/>
            <person name="Nielsen R."/>
            <person name="Noor M.A."/>
            <person name="O'Grady P."/>
            <person name="Pachter L."/>
            <person name="Papaceit M."/>
            <person name="Parisi M.J."/>
            <person name="Parisi M."/>
            <person name="Parts L."/>
            <person name="Pedersen J.S."/>
            <person name="Pesole G."/>
            <person name="Phillippy A.M."/>
            <person name="Ponting C.P."/>
            <person name="Pop M."/>
            <person name="Porcelli D."/>
            <person name="Powell J.R."/>
            <person name="Prohaska S."/>
            <person name="Pruitt K."/>
            <person name="Puig M."/>
            <person name="Quesneville H."/>
            <person name="Ram K.R."/>
            <person name="Rand D."/>
            <person name="Rasmussen M.D."/>
            <person name="Reed L.K."/>
            <person name="Reenan R."/>
            <person name="Reily A."/>
            <person name="Remington K.A."/>
            <person name="Rieger T.T."/>
            <person name="Ritchie M.G."/>
            <person name="Robin C."/>
            <person name="Rogers Y.H."/>
            <person name="Rohde C."/>
            <person name="Rozas J."/>
            <person name="Rubenfield M.J."/>
            <person name="Ruiz A."/>
            <person name="Russo S."/>
            <person name="Salzberg S.L."/>
            <person name="Sanchez-Gracia A."/>
            <person name="Saranga D.J."/>
            <person name="Sato H."/>
            <person name="Schaeffer S.W."/>
            <person name="Schatz M.C."/>
            <person name="Schlenke T."/>
            <person name="Schwartz R."/>
            <person name="Segarra C."/>
            <person name="Singh R.S."/>
            <person name="Sirot L."/>
            <person name="Sirota M."/>
            <person name="Sisneros N.B."/>
            <person name="Smith C.D."/>
            <person name="Smith T.F."/>
            <person name="Spieth J."/>
            <person name="Stage D.E."/>
            <person name="Stark A."/>
            <person name="Stephan W."/>
            <person name="Strausberg R.L."/>
            <person name="Strempel S."/>
            <person name="Sturgill D."/>
            <person name="Sutton G."/>
            <person name="Sutton G.G."/>
            <person name="Tao W."/>
            <person name="Teichmann S."/>
            <person name="Tobari Y.N."/>
            <person name="Tomimura Y."/>
            <person name="Tsolas J.M."/>
            <person name="Valente V.L."/>
            <person name="Venter E."/>
            <person name="Venter J.C."/>
            <person name="Vicario S."/>
            <person name="Vieira F.G."/>
            <person name="Vilella A.J."/>
            <person name="Villasante A."/>
            <person name="Walenz B."/>
            <person name="Wang J."/>
            <person name="Wasserman M."/>
            <person name="Watts T."/>
            <person name="Wilson D."/>
            <person name="Wilson R.K."/>
            <person name="Wing R.A."/>
            <person name="Wolfner M.F."/>
            <person name="Wong A."/>
            <person name="Wong G.K."/>
            <person name="Wu C.I."/>
            <person name="Wu G."/>
            <person name="Yamamoto D."/>
            <person name="Yang H.P."/>
            <person name="Yang S.P."/>
            <person name="Yorke J.A."/>
            <person name="Yoshida K."/>
            <person name="Zdobnov E."/>
            <person name="Zhang P."/>
            <person name="Zhang Y."/>
            <person name="Zimin A.V."/>
            <person name="Baldwin J."/>
            <person name="Abdouelleil A."/>
            <person name="Abdulkadir J."/>
            <person name="Abebe A."/>
            <person name="Abera B."/>
            <person name="Abreu J."/>
            <person name="Acer S.C."/>
            <person name="Aftuck L."/>
            <person name="Alexander A."/>
            <person name="An P."/>
            <person name="Anderson E."/>
            <person name="Anderson S."/>
            <person name="Arachi H."/>
            <person name="Azer M."/>
            <person name="Bachantsang P."/>
            <person name="Barry A."/>
            <person name="Bayul T."/>
            <person name="Berlin A."/>
            <person name="Bessette D."/>
            <person name="Bloom T."/>
            <person name="Blye J."/>
            <person name="Boguslavskiy L."/>
            <person name="Bonnet C."/>
            <person name="Boukhgalter B."/>
            <person name="Bourzgui I."/>
            <person name="Brown A."/>
            <person name="Cahill P."/>
            <person name="Channer S."/>
            <person name="Cheshatsang Y."/>
            <person name="Chuda L."/>
            <person name="Citroen M."/>
            <person name="Collymore A."/>
            <person name="Cooke P."/>
            <person name="Costello M."/>
            <person name="D'Aco K."/>
            <person name="Daza R."/>
            <person name="De Haan G."/>
            <person name="DeGray S."/>
            <person name="DeMaso C."/>
            <person name="Dhargay N."/>
            <person name="Dooley K."/>
            <person name="Dooley E."/>
            <person name="Doricent M."/>
            <person name="Dorje P."/>
            <person name="Dorjee K."/>
            <person name="Dupes A."/>
            <person name="Elong R."/>
            <person name="Falk J."/>
            <person name="Farina A."/>
            <person name="Faro S."/>
            <person name="Ferguson D."/>
            <person name="Fisher S."/>
            <person name="Foley C.D."/>
            <person name="Franke A."/>
            <person name="Friedrich D."/>
            <person name="Gadbois L."/>
            <person name="Gearin G."/>
            <person name="Gearin C.R."/>
            <person name="Giannoukos G."/>
            <person name="Goode T."/>
            <person name="Graham J."/>
            <person name="Grandbois E."/>
            <person name="Grewal S."/>
            <person name="Gyaltsen K."/>
            <person name="Hafez N."/>
            <person name="Hagos B."/>
            <person name="Hall J."/>
            <person name="Henson C."/>
            <person name="Hollinger A."/>
            <person name="Honan T."/>
            <person name="Huard M.D."/>
            <person name="Hughes L."/>
            <person name="Hurhula B."/>
            <person name="Husby M.E."/>
            <person name="Kamat A."/>
            <person name="Kanga B."/>
            <person name="Kashin S."/>
            <person name="Khazanovich D."/>
            <person name="Kisner P."/>
            <person name="Lance K."/>
            <person name="Lara M."/>
            <person name="Lee W."/>
            <person name="Lennon N."/>
            <person name="Letendre F."/>
            <person name="LeVine R."/>
            <person name="Lipovsky A."/>
            <person name="Liu X."/>
            <person name="Liu J."/>
            <person name="Liu S."/>
            <person name="Lokyitsang T."/>
            <person name="Lokyitsang Y."/>
            <person name="Lubonja R."/>
            <person name="Lui A."/>
            <person name="MacDonald P."/>
            <person name="Magnisalis V."/>
            <person name="Maru K."/>
            <person name="Matthews C."/>
            <person name="McCusker W."/>
            <person name="McDonough S."/>
            <person name="Mehta T."/>
            <person name="Meldrim J."/>
            <person name="Meneus L."/>
            <person name="Mihai O."/>
            <person name="Mihalev A."/>
            <person name="Mihova T."/>
            <person name="Mittelman R."/>
            <person name="Mlenga V."/>
            <person name="Montmayeur A."/>
            <person name="Mulrain L."/>
            <person name="Navidi A."/>
            <person name="Naylor J."/>
            <person name="Negash T."/>
            <person name="Nguyen T."/>
            <person name="Nguyen N."/>
            <person name="Nicol R."/>
            <person name="Norbu C."/>
            <person name="Norbu N."/>
            <person name="Novod N."/>
            <person name="O'Neill B."/>
            <person name="Osman S."/>
            <person name="Markiewicz E."/>
            <person name="Oyono O.L."/>
            <person name="Patti C."/>
            <person name="Phunkhang P."/>
            <person name="Pierre F."/>
            <person name="Priest M."/>
            <person name="Raghuraman S."/>
            <person name="Rege F."/>
            <person name="Reyes R."/>
            <person name="Rise C."/>
            <person name="Rogov P."/>
            <person name="Ross K."/>
            <person name="Ryan E."/>
            <person name="Settipalli S."/>
            <person name="Shea T."/>
            <person name="Sherpa N."/>
            <person name="Shi L."/>
            <person name="Shih D."/>
            <person name="Sparrow T."/>
            <person name="Spaulding J."/>
            <person name="Stalker J."/>
            <person name="Stange-Thomann N."/>
            <person name="Stavropoulos S."/>
            <person name="Stone C."/>
            <person name="Strader C."/>
            <person name="Tesfaye S."/>
            <person name="Thomson T."/>
            <person name="Thoulutsang Y."/>
            <person name="Thoulutsang D."/>
            <person name="Topham K."/>
            <person name="Topping I."/>
            <person name="Tsamla T."/>
            <person name="Vassiliev H."/>
            <person name="Vo A."/>
            <person name="Wangchuk T."/>
            <person name="Wangdi T."/>
            <person name="Weiand M."/>
            <person name="Wilkinson J."/>
            <person name="Wilson A."/>
            <person name="Yadav S."/>
            <person name="Young G."/>
            <person name="Yu Q."/>
            <person name="Zembek L."/>
            <person name="Zhong D."/>
            <person name="Zimmer A."/>
            <person name="Zwirko Z."/>
            <person name="Jaffe D.B."/>
            <person name="Alvarez P."/>
            <person name="Brockman W."/>
            <person name="Butler J."/>
            <person name="Chin C."/>
            <person name="Gnerre S."/>
            <person name="Grabherr M."/>
            <person name="Kleber M."/>
            <person name="Mauceli E."/>
            <person name="MacCallum I."/>
        </authorList>
    </citation>
    <scope>NUCLEOTIDE SEQUENCE [LARGE SCALE GENOMIC DNA]</scope>
    <source>
        <strain evidence="4">Tucson 15287-2541.00</strain>
    </source>
</reference>
<protein>
    <submittedName>
        <fullName evidence="3">GH23525</fullName>
    </submittedName>
</protein>
<dbReference type="OrthoDB" id="784962at2759"/>
<evidence type="ECO:0000256" key="1">
    <source>
        <dbReference type="ARBA" id="ARBA00004123"/>
    </source>
</evidence>
<dbReference type="PhylomeDB" id="B4K092"/>
<feature type="compositionally biased region" description="Basic and acidic residues" evidence="2">
    <location>
        <begin position="110"/>
        <end position="132"/>
    </location>
</feature>
<dbReference type="eggNOG" id="KOG1245">
    <property type="taxonomic scope" value="Eukaryota"/>
</dbReference>
<dbReference type="AlphaFoldDB" id="B4K092"/>
<feature type="compositionally biased region" description="Low complexity" evidence="2">
    <location>
        <begin position="161"/>
        <end position="177"/>
    </location>
</feature>
<evidence type="ECO:0000313" key="3">
    <source>
        <dbReference type="EMBL" id="EDV92480.1"/>
    </source>
</evidence>
<dbReference type="GO" id="GO:0005634">
    <property type="term" value="C:nucleus"/>
    <property type="evidence" value="ECO:0007669"/>
    <property type="project" value="UniProtKB-SubCell"/>
</dbReference>
<proteinExistence type="predicted"/>
<gene>
    <name evidence="3" type="primary">Dgri\GH23525</name>
    <name evidence="3" type="ORF">Dgri_GH23525</name>
</gene>
<dbReference type="HOGENOM" id="CLU_1519422_0_0_1"/>
<dbReference type="PANTHER" id="PTHR45915:SF2">
    <property type="entry name" value="TOUTATIS, ISOFORM E"/>
    <property type="match status" value="1"/>
</dbReference>
<feature type="region of interest" description="Disordered" evidence="2">
    <location>
        <begin position="110"/>
        <end position="177"/>
    </location>
</feature>
<sequence>MLHENDMRKLSHALKDLSLVALNPTRKAQVLAHLCNDLLMAKAVLHQMDGSLETCAQMRKEKYMTDGQGERQAVHQRKARIEAYEKAQAEREATMQALFTQQKLDAERERKRLAEANSSEEKSLEEHSKQDHQLTGAAEVTTADTEQPMEVDAGAPLLTINSGNTDSWSNNDNSNEG</sequence>